<proteinExistence type="inferred from homology"/>
<reference evidence="5" key="1">
    <citation type="submission" date="2022-07" db="EMBL/GenBank/DDBJ databases">
        <title>Fungi with potential for degradation of polypropylene.</title>
        <authorList>
            <person name="Gostincar C."/>
        </authorList>
    </citation>
    <scope>NUCLEOTIDE SEQUENCE</scope>
    <source>
        <strain evidence="5">EXF-13308</strain>
    </source>
</reference>
<feature type="domain" description="Protein kinase" evidence="4">
    <location>
        <begin position="1"/>
        <end position="281"/>
    </location>
</feature>
<sequence length="281" mass="30783">ADDLESSKATQNRRSKLQSFRLNLPVNPTGSYADQLVPVKEGSPWDYYRNAFGLELGGYVAIVCRTPATGDLYAMHSFSGSSREKKLYMLRQLKHENLLRPVEIFSFEGSFHVISEYTAISLEGIILVRPSEIQLAAIVHQILDAICYLESEELIHGSITCPNVLLTTTGLVKIANPESCSTTTPEDRLDDTKALGLIMSELMDESLEDGVTSVGSGGPTLRINKPSVWSSEALDFMTLTMTASASKLAEVSLSLSLTSDEADFSSIRSSGIQFRQMSLFP</sequence>
<dbReference type="EMBL" id="JANBVO010000167">
    <property type="protein sequence ID" value="KAJ9129567.1"/>
    <property type="molecule type" value="Genomic_DNA"/>
</dbReference>
<evidence type="ECO:0000313" key="6">
    <source>
        <dbReference type="Proteomes" id="UP001174694"/>
    </source>
</evidence>
<dbReference type="Proteomes" id="UP001174694">
    <property type="component" value="Unassembled WGS sequence"/>
</dbReference>
<evidence type="ECO:0000313" key="5">
    <source>
        <dbReference type="EMBL" id="KAJ9129567.1"/>
    </source>
</evidence>
<dbReference type="Gene3D" id="1.10.510.10">
    <property type="entry name" value="Transferase(Phosphotransferase) domain 1"/>
    <property type="match status" value="1"/>
</dbReference>
<dbReference type="InterPro" id="IPR051931">
    <property type="entry name" value="PAK3-like"/>
</dbReference>
<evidence type="ECO:0000256" key="2">
    <source>
        <dbReference type="ARBA" id="ARBA00022741"/>
    </source>
</evidence>
<dbReference type="GO" id="GO:0004672">
    <property type="term" value="F:protein kinase activity"/>
    <property type="evidence" value="ECO:0007669"/>
    <property type="project" value="InterPro"/>
</dbReference>
<keyword evidence="2" id="KW-0547">Nucleotide-binding</keyword>
<dbReference type="InterPro" id="IPR001245">
    <property type="entry name" value="Ser-Thr/Tyr_kinase_cat_dom"/>
</dbReference>
<dbReference type="SUPFAM" id="SSF56112">
    <property type="entry name" value="Protein kinase-like (PK-like)"/>
    <property type="match status" value="1"/>
</dbReference>
<name>A0AA38R8R9_9PEZI</name>
<dbReference type="SMART" id="SM00220">
    <property type="entry name" value="S_TKc"/>
    <property type="match status" value="1"/>
</dbReference>
<comment type="caution">
    <text evidence="5">The sequence shown here is derived from an EMBL/GenBank/DDBJ whole genome shotgun (WGS) entry which is preliminary data.</text>
</comment>
<organism evidence="5 6">
    <name type="scientific">Pleurostoma richardsiae</name>
    <dbReference type="NCBI Taxonomy" id="41990"/>
    <lineage>
        <taxon>Eukaryota</taxon>
        <taxon>Fungi</taxon>
        <taxon>Dikarya</taxon>
        <taxon>Ascomycota</taxon>
        <taxon>Pezizomycotina</taxon>
        <taxon>Sordariomycetes</taxon>
        <taxon>Sordariomycetidae</taxon>
        <taxon>Calosphaeriales</taxon>
        <taxon>Pleurostomataceae</taxon>
        <taxon>Pleurostoma</taxon>
    </lineage>
</organism>
<keyword evidence="6" id="KW-1185">Reference proteome</keyword>
<dbReference type="Pfam" id="PF07714">
    <property type="entry name" value="PK_Tyr_Ser-Thr"/>
    <property type="match status" value="1"/>
</dbReference>
<dbReference type="PANTHER" id="PTHR45832:SF22">
    <property type="entry name" value="SERINE_THREONINE-PROTEIN KINASE SAMKA-RELATED"/>
    <property type="match status" value="1"/>
</dbReference>
<gene>
    <name evidence="5" type="ORF">NKR23_g12509</name>
</gene>
<accession>A0AA38R8R9</accession>
<dbReference type="InterPro" id="IPR011009">
    <property type="entry name" value="Kinase-like_dom_sf"/>
</dbReference>
<protein>
    <recommendedName>
        <fullName evidence="4">Protein kinase domain-containing protein</fullName>
    </recommendedName>
</protein>
<keyword evidence="3" id="KW-0067">ATP-binding</keyword>
<dbReference type="PROSITE" id="PS50011">
    <property type="entry name" value="PROTEIN_KINASE_DOM"/>
    <property type="match status" value="1"/>
</dbReference>
<dbReference type="AlphaFoldDB" id="A0AA38R8R9"/>
<dbReference type="GO" id="GO:0005524">
    <property type="term" value="F:ATP binding"/>
    <property type="evidence" value="ECO:0007669"/>
    <property type="project" value="UniProtKB-KW"/>
</dbReference>
<dbReference type="PANTHER" id="PTHR45832">
    <property type="entry name" value="SERINE/THREONINE-PROTEIN KINASE SAMKA-RELATED-RELATED"/>
    <property type="match status" value="1"/>
</dbReference>
<evidence type="ECO:0000259" key="4">
    <source>
        <dbReference type="PROSITE" id="PS50011"/>
    </source>
</evidence>
<comment type="similarity">
    <text evidence="1">Belongs to the protein kinase superfamily. STE Ser/Thr protein kinase family. STE20 subfamily.</text>
</comment>
<evidence type="ECO:0000256" key="3">
    <source>
        <dbReference type="ARBA" id="ARBA00022840"/>
    </source>
</evidence>
<dbReference type="InterPro" id="IPR000719">
    <property type="entry name" value="Prot_kinase_dom"/>
</dbReference>
<feature type="non-terminal residue" evidence="5">
    <location>
        <position position="1"/>
    </location>
</feature>
<evidence type="ECO:0000256" key="1">
    <source>
        <dbReference type="ARBA" id="ARBA00008874"/>
    </source>
</evidence>